<dbReference type="RefSeq" id="WP_026747755.1">
    <property type="nucleotide sequence ID" value="NZ_AP019831.1"/>
</dbReference>
<sequence length="83" mass="9779">MKIVKKNTEEKRRHEIENEIREQVKKFFIAMIIIIIGFGIYVLIDKSEQPTERMDMRECIKKLRSEGVPDEVISSSQVCIPEN</sequence>
<keyword evidence="1" id="KW-1133">Transmembrane helix</keyword>
<dbReference type="AlphaFoldDB" id="A0A510JYC0"/>
<proteinExistence type="predicted"/>
<evidence type="ECO:0000313" key="3">
    <source>
        <dbReference type="Proteomes" id="UP000422644"/>
    </source>
</evidence>
<dbReference type="Proteomes" id="UP000422644">
    <property type="component" value="Chromosome"/>
</dbReference>
<name>A0A510JYC0_9FUSO</name>
<evidence type="ECO:0000313" key="2">
    <source>
        <dbReference type="EMBL" id="BBM44380.1"/>
    </source>
</evidence>
<feature type="transmembrane region" description="Helical" evidence="1">
    <location>
        <begin position="27"/>
        <end position="44"/>
    </location>
</feature>
<protein>
    <submittedName>
        <fullName evidence="2">Uncharacterized protein</fullName>
    </submittedName>
</protein>
<gene>
    <name evidence="2" type="ORF">JMUB3870_0487</name>
</gene>
<keyword evidence="1" id="KW-0812">Transmembrane</keyword>
<accession>A0A510JYC0</accession>
<keyword evidence="1" id="KW-0472">Membrane</keyword>
<dbReference type="OrthoDB" id="9896830at2"/>
<organism evidence="2 3">
    <name type="scientific">Leptotrichia trevisanii</name>
    <dbReference type="NCBI Taxonomy" id="109328"/>
    <lineage>
        <taxon>Bacteria</taxon>
        <taxon>Fusobacteriati</taxon>
        <taxon>Fusobacteriota</taxon>
        <taxon>Fusobacteriia</taxon>
        <taxon>Fusobacteriales</taxon>
        <taxon>Leptotrichiaceae</taxon>
        <taxon>Leptotrichia</taxon>
    </lineage>
</organism>
<reference evidence="2 3" key="1">
    <citation type="submission" date="2019-07" db="EMBL/GenBank/DDBJ databases">
        <title>Complete Genome Sequence of Leptotrichia trevisanii Strain JMUB3870.</title>
        <authorList>
            <person name="Watanabe S."/>
            <person name="Cui L."/>
        </authorList>
    </citation>
    <scope>NUCLEOTIDE SEQUENCE [LARGE SCALE GENOMIC DNA]</scope>
    <source>
        <strain evidence="2 3">JMUB3870</strain>
    </source>
</reference>
<dbReference type="EMBL" id="AP019831">
    <property type="protein sequence ID" value="BBM44380.1"/>
    <property type="molecule type" value="Genomic_DNA"/>
</dbReference>
<keyword evidence="3" id="KW-1185">Reference proteome</keyword>
<evidence type="ECO:0000256" key="1">
    <source>
        <dbReference type="SAM" id="Phobius"/>
    </source>
</evidence>